<keyword evidence="7" id="KW-0645">Protease</keyword>
<feature type="transmembrane region" description="Helical" evidence="7">
    <location>
        <begin position="42"/>
        <end position="65"/>
    </location>
</feature>
<sequence>MASTAHNPLNEPAPASGVTPEEASGSKKQKKPQTFGEQVKEFLLIIFYALLIAFVLKSFIIRGFFIPSGSMLNTLEINDRVFVNVAGSMFGEAERGDIIVFEDTQNWMPESETSQNPVRNALSFIGVLPDSSQNYLVKRVIGVGGDRVVCCDADGKVTVNGQAIDEPYLREGVAPSEVPFDVIVPENSYFVMGDNRSNSADSRYHIEQNTAFVNDSDVVGEVFVVAWPLDHFKFVHGASDVFANVPAGQ</sequence>
<protein>
    <recommendedName>
        <fullName evidence="4 7">Signal peptidase I</fullName>
        <ecNumber evidence="4 7">3.4.21.89</ecNumber>
    </recommendedName>
</protein>
<dbReference type="AlphaFoldDB" id="A0A7H2BG45"/>
<feature type="active site" evidence="6">
    <location>
        <position position="70"/>
    </location>
</feature>
<dbReference type="Pfam" id="PF10502">
    <property type="entry name" value="Peptidase_S26"/>
    <property type="match status" value="1"/>
</dbReference>
<keyword evidence="7" id="KW-1133">Transmembrane helix</keyword>
<organism evidence="10 11">
    <name type="scientific">Rothia terrae</name>
    <dbReference type="NCBI Taxonomy" id="396015"/>
    <lineage>
        <taxon>Bacteria</taxon>
        <taxon>Bacillati</taxon>
        <taxon>Actinomycetota</taxon>
        <taxon>Actinomycetes</taxon>
        <taxon>Micrococcales</taxon>
        <taxon>Micrococcaceae</taxon>
        <taxon>Rothia</taxon>
    </lineage>
</organism>
<dbReference type="PROSITE" id="PS00761">
    <property type="entry name" value="SPASE_I_3"/>
    <property type="match status" value="1"/>
</dbReference>
<evidence type="ECO:0000256" key="1">
    <source>
        <dbReference type="ARBA" id="ARBA00000677"/>
    </source>
</evidence>
<comment type="catalytic activity">
    <reaction evidence="1 7">
        <text>Cleavage of hydrophobic, N-terminal signal or leader sequences from secreted and periplasmic proteins.</text>
        <dbReference type="EC" id="3.4.21.89"/>
    </reaction>
</comment>
<evidence type="ECO:0000256" key="2">
    <source>
        <dbReference type="ARBA" id="ARBA00004401"/>
    </source>
</evidence>
<keyword evidence="5 7" id="KW-0378">Hydrolase</keyword>
<reference evidence="10 11" key="1">
    <citation type="submission" date="2020-09" db="EMBL/GenBank/DDBJ databases">
        <title>Investigation of environmental microbes.</title>
        <authorList>
            <person name="Ou Y."/>
            <person name="Kang Q."/>
        </authorList>
    </citation>
    <scope>NUCLEOTIDE SEQUENCE [LARGE SCALE GENOMIC DNA]</scope>
    <source>
        <strain evidence="10 11">KJZ-14</strain>
    </source>
</reference>
<evidence type="ECO:0000256" key="4">
    <source>
        <dbReference type="ARBA" id="ARBA00013208"/>
    </source>
</evidence>
<dbReference type="GeneID" id="96623613"/>
<dbReference type="PANTHER" id="PTHR43390">
    <property type="entry name" value="SIGNAL PEPTIDASE I"/>
    <property type="match status" value="1"/>
</dbReference>
<comment type="similarity">
    <text evidence="3 7">Belongs to the peptidase S26 family.</text>
</comment>
<dbReference type="Gene3D" id="2.10.109.10">
    <property type="entry name" value="Umud Fragment, subunit A"/>
    <property type="match status" value="1"/>
</dbReference>
<dbReference type="SUPFAM" id="SSF51306">
    <property type="entry name" value="LexA/Signal peptidase"/>
    <property type="match status" value="1"/>
</dbReference>
<feature type="domain" description="Peptidase S26" evidence="9">
    <location>
        <begin position="40"/>
        <end position="227"/>
    </location>
</feature>
<evidence type="ECO:0000313" key="10">
    <source>
        <dbReference type="EMBL" id="QNV38641.1"/>
    </source>
</evidence>
<dbReference type="KEGG" id="rter:IDM49_05140"/>
<keyword evidence="7" id="KW-0812">Transmembrane</keyword>
<proteinExistence type="inferred from homology"/>
<evidence type="ECO:0000313" key="11">
    <source>
        <dbReference type="Proteomes" id="UP000516404"/>
    </source>
</evidence>
<feature type="region of interest" description="Disordered" evidence="8">
    <location>
        <begin position="1"/>
        <end position="32"/>
    </location>
</feature>
<dbReference type="GO" id="GO:0009003">
    <property type="term" value="F:signal peptidase activity"/>
    <property type="evidence" value="ECO:0007669"/>
    <property type="project" value="UniProtKB-EC"/>
</dbReference>
<dbReference type="EC" id="3.4.21.89" evidence="4 7"/>
<evidence type="ECO:0000256" key="3">
    <source>
        <dbReference type="ARBA" id="ARBA00009370"/>
    </source>
</evidence>
<evidence type="ECO:0000256" key="7">
    <source>
        <dbReference type="RuleBase" id="RU362042"/>
    </source>
</evidence>
<dbReference type="GO" id="GO:0005886">
    <property type="term" value="C:plasma membrane"/>
    <property type="evidence" value="ECO:0007669"/>
    <property type="project" value="UniProtKB-SubCell"/>
</dbReference>
<dbReference type="PANTHER" id="PTHR43390:SF1">
    <property type="entry name" value="CHLOROPLAST PROCESSING PEPTIDASE"/>
    <property type="match status" value="1"/>
</dbReference>
<gene>
    <name evidence="10" type="primary">lepB</name>
    <name evidence="10" type="ORF">IDM49_05140</name>
</gene>
<dbReference type="InterPro" id="IPR019533">
    <property type="entry name" value="Peptidase_S26"/>
</dbReference>
<name>A0A7H2BG45_9MICC</name>
<dbReference type="InterPro" id="IPR019758">
    <property type="entry name" value="Pept_S26A_signal_pept_1_CS"/>
</dbReference>
<dbReference type="CDD" id="cd06530">
    <property type="entry name" value="S26_SPase_I"/>
    <property type="match status" value="1"/>
</dbReference>
<dbReference type="RefSeq" id="WP_190725255.1">
    <property type="nucleotide sequence ID" value="NZ_CP061539.1"/>
</dbReference>
<dbReference type="NCBIfam" id="TIGR02227">
    <property type="entry name" value="sigpep_I_bact"/>
    <property type="match status" value="1"/>
</dbReference>
<dbReference type="InterPro" id="IPR036286">
    <property type="entry name" value="LexA/Signal_pep-like_sf"/>
</dbReference>
<comment type="subcellular location">
    <subcellularLocation>
        <location evidence="2">Cell membrane</location>
        <topology evidence="2">Single-pass type II membrane protein</topology>
    </subcellularLocation>
    <subcellularLocation>
        <location evidence="7">Membrane</location>
        <topology evidence="7">Single-pass type II membrane protein</topology>
    </subcellularLocation>
</comment>
<feature type="active site" evidence="6">
    <location>
        <position position="138"/>
    </location>
</feature>
<dbReference type="InterPro" id="IPR000223">
    <property type="entry name" value="Pept_S26A_signal_pept_1"/>
</dbReference>
<dbReference type="GO" id="GO:0004252">
    <property type="term" value="F:serine-type endopeptidase activity"/>
    <property type="evidence" value="ECO:0007669"/>
    <property type="project" value="InterPro"/>
</dbReference>
<dbReference type="EMBL" id="CP061539">
    <property type="protein sequence ID" value="QNV38641.1"/>
    <property type="molecule type" value="Genomic_DNA"/>
</dbReference>
<accession>A0A7H2BG45</accession>
<dbReference type="PRINTS" id="PR00727">
    <property type="entry name" value="LEADERPTASE"/>
</dbReference>
<keyword evidence="7" id="KW-0472">Membrane</keyword>
<evidence type="ECO:0000259" key="9">
    <source>
        <dbReference type="Pfam" id="PF10502"/>
    </source>
</evidence>
<evidence type="ECO:0000256" key="6">
    <source>
        <dbReference type="PIRSR" id="PIRSR600223-1"/>
    </source>
</evidence>
<dbReference type="Proteomes" id="UP000516404">
    <property type="component" value="Chromosome"/>
</dbReference>
<keyword evidence="11" id="KW-1185">Reference proteome</keyword>
<evidence type="ECO:0000256" key="5">
    <source>
        <dbReference type="ARBA" id="ARBA00022801"/>
    </source>
</evidence>
<evidence type="ECO:0000256" key="8">
    <source>
        <dbReference type="SAM" id="MobiDB-lite"/>
    </source>
</evidence>
<dbReference type="GO" id="GO:0006465">
    <property type="term" value="P:signal peptide processing"/>
    <property type="evidence" value="ECO:0007669"/>
    <property type="project" value="InterPro"/>
</dbReference>